<proteinExistence type="predicted"/>
<name>A0ACC3ND32_9PEZI</name>
<evidence type="ECO:0000313" key="2">
    <source>
        <dbReference type="Proteomes" id="UP001281147"/>
    </source>
</evidence>
<reference evidence="1" key="1">
    <citation type="submission" date="2023-07" db="EMBL/GenBank/DDBJ databases">
        <title>Black Yeasts Isolated from many extreme environments.</title>
        <authorList>
            <person name="Coleine C."/>
            <person name="Stajich J.E."/>
            <person name="Selbmann L."/>
        </authorList>
    </citation>
    <scope>NUCLEOTIDE SEQUENCE</scope>
    <source>
        <strain evidence="1">CCFEE 5714</strain>
    </source>
</reference>
<accession>A0ACC3ND32</accession>
<gene>
    <name evidence="1" type="ORF">LTR37_007557</name>
</gene>
<protein>
    <submittedName>
        <fullName evidence="1">Uncharacterized protein</fullName>
    </submittedName>
</protein>
<evidence type="ECO:0000313" key="1">
    <source>
        <dbReference type="EMBL" id="KAK3714822.1"/>
    </source>
</evidence>
<keyword evidence="2" id="KW-1185">Reference proteome</keyword>
<organism evidence="1 2">
    <name type="scientific">Vermiconidia calcicola</name>
    <dbReference type="NCBI Taxonomy" id="1690605"/>
    <lineage>
        <taxon>Eukaryota</taxon>
        <taxon>Fungi</taxon>
        <taxon>Dikarya</taxon>
        <taxon>Ascomycota</taxon>
        <taxon>Pezizomycotina</taxon>
        <taxon>Dothideomycetes</taxon>
        <taxon>Dothideomycetidae</taxon>
        <taxon>Mycosphaerellales</taxon>
        <taxon>Extremaceae</taxon>
        <taxon>Vermiconidia</taxon>
    </lineage>
</organism>
<comment type="caution">
    <text evidence="1">The sequence shown here is derived from an EMBL/GenBank/DDBJ whole genome shotgun (WGS) entry which is preliminary data.</text>
</comment>
<dbReference type="EMBL" id="JAUTXU010000053">
    <property type="protein sequence ID" value="KAK3714822.1"/>
    <property type="molecule type" value="Genomic_DNA"/>
</dbReference>
<dbReference type="Proteomes" id="UP001281147">
    <property type="component" value="Unassembled WGS sequence"/>
</dbReference>
<sequence>MDGTNQEMLMPALNQRRRDEEMVADGLFDNSQPMHGAFGADLDADMGMAGGVFPLDVSSNGNLMWENGQNAQPFRPNDLYSDWSASMGAEALQSLQLQPGVAAPQHFPQKHAGNANYGLSQQRQLPQLPVQHPGYQGPQDFRQQHSGSHQQPLERQPPVPLPPREPRPQSSPSSPADENVPIQVKRSGPMSSDRVIPPRPKPGRKPMPEEVALNRRTVQNRLAQRSFRDKRLRKLQEVQDELRDKRAEYEQAVNHLTIQVGKHQRHAGYLQQQLAVAAKQIATLQQCNRKLEHKARASGATVDRLHLAMDGSTMGDAEMVEHQQARTRGAFSGPNVITTPDQNATEIDFTNYRGSIDSAHADFSANMQATGDSCGFCTDDSNCLCKQVQSPASETKPGDCDACRQDPERAQACKKLAESASMTPQDTQMTESGSKISCSEFMERASRTGQPLAGIAEFVGNQVHINPTANGGYEVEEHEAAQVLQTLSTRNVQKSRQRSSRHPILQAAKDASGSW</sequence>